<evidence type="ECO:0000313" key="2">
    <source>
        <dbReference type="Proteomes" id="UP001177021"/>
    </source>
</evidence>
<name>A0ACB0LLH3_TRIPR</name>
<protein>
    <submittedName>
        <fullName evidence="1">Uncharacterized protein</fullName>
    </submittedName>
</protein>
<dbReference type="Proteomes" id="UP001177021">
    <property type="component" value="Unassembled WGS sequence"/>
</dbReference>
<organism evidence="1 2">
    <name type="scientific">Trifolium pratense</name>
    <name type="common">Red clover</name>
    <dbReference type="NCBI Taxonomy" id="57577"/>
    <lineage>
        <taxon>Eukaryota</taxon>
        <taxon>Viridiplantae</taxon>
        <taxon>Streptophyta</taxon>
        <taxon>Embryophyta</taxon>
        <taxon>Tracheophyta</taxon>
        <taxon>Spermatophyta</taxon>
        <taxon>Magnoliopsida</taxon>
        <taxon>eudicotyledons</taxon>
        <taxon>Gunneridae</taxon>
        <taxon>Pentapetalae</taxon>
        <taxon>rosids</taxon>
        <taxon>fabids</taxon>
        <taxon>Fabales</taxon>
        <taxon>Fabaceae</taxon>
        <taxon>Papilionoideae</taxon>
        <taxon>50 kb inversion clade</taxon>
        <taxon>NPAAA clade</taxon>
        <taxon>Hologalegina</taxon>
        <taxon>IRL clade</taxon>
        <taxon>Trifolieae</taxon>
        <taxon>Trifolium</taxon>
    </lineage>
</organism>
<evidence type="ECO:0000313" key="1">
    <source>
        <dbReference type="EMBL" id="CAJ2669550.1"/>
    </source>
</evidence>
<comment type="caution">
    <text evidence="1">The sequence shown here is derived from an EMBL/GenBank/DDBJ whole genome shotgun (WGS) entry which is preliminary data.</text>
</comment>
<keyword evidence="2" id="KW-1185">Reference proteome</keyword>
<sequence>MYPFPFAFKIHIIEPLNRIDPLKLHSKLKRMRFNGSDDMDFEGKWEGIHLKKRAQTKRLHSIFASRNHVHEEQDHKGGRSLNLDACKEMVDTYMKNFDSLPTEEDPTINEETSKLEQKEEQNVSKSDDDDEENVSISNDEEENPEDLNYLWAELHTNLDGTETIA</sequence>
<dbReference type="EMBL" id="CASHSV030000615">
    <property type="protein sequence ID" value="CAJ2669550.1"/>
    <property type="molecule type" value="Genomic_DNA"/>
</dbReference>
<proteinExistence type="predicted"/>
<accession>A0ACB0LLH3</accession>
<gene>
    <name evidence="1" type="ORF">MILVUS5_LOCUS33744</name>
</gene>
<reference evidence="1" key="1">
    <citation type="submission" date="2023-10" db="EMBL/GenBank/DDBJ databases">
        <authorList>
            <person name="Rodriguez Cubillos JULIANA M."/>
            <person name="De Vega J."/>
        </authorList>
    </citation>
    <scope>NUCLEOTIDE SEQUENCE</scope>
</reference>